<dbReference type="GO" id="GO:0016020">
    <property type="term" value="C:membrane"/>
    <property type="evidence" value="ECO:0007669"/>
    <property type="project" value="UniProtKB-SubCell"/>
</dbReference>
<keyword evidence="4 8" id="KW-0808">Transferase</keyword>
<accession>A0AAJ7FFN6</accession>
<evidence type="ECO:0000256" key="8">
    <source>
        <dbReference type="RuleBase" id="RU366017"/>
    </source>
</evidence>
<keyword evidence="5 8" id="KW-0812">Transmembrane</keyword>
<dbReference type="EC" id="2.4.1.-" evidence="8"/>
<keyword evidence="9" id="KW-1185">Reference proteome</keyword>
<gene>
    <name evidence="10" type="primary">LOC107265042</name>
</gene>
<comment type="similarity">
    <text evidence="2 8">Belongs to the glycosyltransferase 92 family.</text>
</comment>
<dbReference type="PANTHER" id="PTHR21461:SF40">
    <property type="entry name" value="GLYCOSYLTRANSFERASE FAMILY 92 PROTEIN"/>
    <property type="match status" value="1"/>
</dbReference>
<dbReference type="RefSeq" id="XP_015589503.1">
    <property type="nucleotide sequence ID" value="XM_015734017.2"/>
</dbReference>
<evidence type="ECO:0000256" key="3">
    <source>
        <dbReference type="ARBA" id="ARBA00022676"/>
    </source>
</evidence>
<dbReference type="Proteomes" id="UP000694920">
    <property type="component" value="Unplaced"/>
</dbReference>
<proteinExistence type="inferred from homology"/>
<dbReference type="PANTHER" id="PTHR21461">
    <property type="entry name" value="GLYCOSYLTRANSFERASE FAMILY 92 PROTEIN"/>
    <property type="match status" value="1"/>
</dbReference>
<dbReference type="GO" id="GO:0016757">
    <property type="term" value="F:glycosyltransferase activity"/>
    <property type="evidence" value="ECO:0007669"/>
    <property type="project" value="UniProtKB-UniRule"/>
</dbReference>
<feature type="transmembrane region" description="Helical" evidence="8">
    <location>
        <begin position="21"/>
        <end position="40"/>
    </location>
</feature>
<evidence type="ECO:0000313" key="10">
    <source>
        <dbReference type="RefSeq" id="XP_015589503.1"/>
    </source>
</evidence>
<organism evidence="9 10">
    <name type="scientific">Cephus cinctus</name>
    <name type="common">Wheat stem sawfly</name>
    <dbReference type="NCBI Taxonomy" id="211228"/>
    <lineage>
        <taxon>Eukaryota</taxon>
        <taxon>Metazoa</taxon>
        <taxon>Ecdysozoa</taxon>
        <taxon>Arthropoda</taxon>
        <taxon>Hexapoda</taxon>
        <taxon>Insecta</taxon>
        <taxon>Pterygota</taxon>
        <taxon>Neoptera</taxon>
        <taxon>Endopterygota</taxon>
        <taxon>Hymenoptera</taxon>
        <taxon>Cephoidea</taxon>
        <taxon>Cephidae</taxon>
        <taxon>Cephus</taxon>
    </lineage>
</organism>
<evidence type="ECO:0000256" key="1">
    <source>
        <dbReference type="ARBA" id="ARBA00004167"/>
    </source>
</evidence>
<dbReference type="AlphaFoldDB" id="A0AAJ7FFN6"/>
<comment type="subcellular location">
    <subcellularLocation>
        <location evidence="1">Membrane</location>
        <topology evidence="1">Single-pass membrane protein</topology>
    </subcellularLocation>
</comment>
<evidence type="ECO:0000256" key="7">
    <source>
        <dbReference type="ARBA" id="ARBA00023136"/>
    </source>
</evidence>
<keyword evidence="7 8" id="KW-0472">Membrane</keyword>
<dbReference type="KEGG" id="ccin:107265042"/>
<evidence type="ECO:0000256" key="5">
    <source>
        <dbReference type="ARBA" id="ARBA00022692"/>
    </source>
</evidence>
<keyword evidence="3 8" id="KW-0328">Glycosyltransferase</keyword>
<evidence type="ECO:0000256" key="2">
    <source>
        <dbReference type="ARBA" id="ARBA00007647"/>
    </source>
</evidence>
<evidence type="ECO:0000313" key="9">
    <source>
        <dbReference type="Proteomes" id="UP000694920"/>
    </source>
</evidence>
<dbReference type="GO" id="GO:0005737">
    <property type="term" value="C:cytoplasm"/>
    <property type="evidence" value="ECO:0007669"/>
    <property type="project" value="TreeGrafter"/>
</dbReference>
<dbReference type="GeneID" id="107265042"/>
<dbReference type="InterPro" id="IPR008166">
    <property type="entry name" value="Glyco_transf_92"/>
</dbReference>
<sequence>MVKYTLLHKPRFSGWPTIPRQLKIILAITVFTAASFFIIAQSSTRAKLIELYNLQESLAVIFDLELKYMPDIEINELWLPVGVPQGHIYSAYLDMRPEVVLNYKHLNYSRETTWAEIRIIAVLDLERNDKPLMCHYKYKNDGTTDFVFERRPATKVKAMDENWNLKYSAFFVLCDLTLPKHLDYATLYNKNHFPVGVTISEDRGVDNDEYTGKPEKVPFVNITYPMRGTIHYYENDMFLSVCVPALHSNYNRALFFVEFIEYYLMMGAGHFTFYNSSVSPEVNKILEYYTNNGIATTLQWKLPPYYIYEKTLRDEGIFAALNDCMYRSSYYRNYKYVAGVDVDEFLIPRVHNNFYELMRYLDPEEPERPRNRHASFLFRNAFFYTIHDDDLVNKDTSVPYLYTQAKTQRVKTINEPRYRSKYIVRSQDVVELGNHNVWEFRKGFDEVAVDTDIALSHHYRYCEGDTVKCYLTKVTVDKTAHRFTKKLGQKVRSSCQNIFGSAGCPKPTD</sequence>
<reference evidence="10" key="1">
    <citation type="submission" date="2025-08" db="UniProtKB">
        <authorList>
            <consortium name="RefSeq"/>
        </authorList>
    </citation>
    <scope>IDENTIFICATION</scope>
</reference>
<protein>
    <recommendedName>
        <fullName evidence="8">Glycosyltransferase family 92 protein</fullName>
        <ecNumber evidence="8">2.4.1.-</ecNumber>
    </recommendedName>
</protein>
<evidence type="ECO:0000256" key="4">
    <source>
        <dbReference type="ARBA" id="ARBA00022679"/>
    </source>
</evidence>
<name>A0AAJ7FFN6_CEPCN</name>
<evidence type="ECO:0000256" key="6">
    <source>
        <dbReference type="ARBA" id="ARBA00022989"/>
    </source>
</evidence>
<keyword evidence="6 8" id="KW-1133">Transmembrane helix</keyword>
<dbReference type="Pfam" id="PF01697">
    <property type="entry name" value="Glyco_transf_92"/>
    <property type="match status" value="1"/>
</dbReference>